<dbReference type="Gramene" id="LPERR11G16530.1">
    <property type="protein sequence ID" value="LPERR11G16530.1"/>
    <property type="gene ID" value="LPERR11G16530"/>
</dbReference>
<protein>
    <submittedName>
        <fullName evidence="1">Uncharacterized protein</fullName>
    </submittedName>
</protein>
<accession>A0A0D9XUB5</accession>
<dbReference type="AlphaFoldDB" id="A0A0D9XUB5"/>
<reference evidence="1" key="3">
    <citation type="submission" date="2015-04" db="UniProtKB">
        <authorList>
            <consortium name="EnsemblPlants"/>
        </authorList>
    </citation>
    <scope>IDENTIFICATION</scope>
</reference>
<keyword evidence="2" id="KW-1185">Reference proteome</keyword>
<reference evidence="2" key="2">
    <citation type="submission" date="2013-12" db="EMBL/GenBank/DDBJ databases">
        <authorList>
            <person name="Yu Y."/>
            <person name="Lee S."/>
            <person name="de Baynast K."/>
            <person name="Wissotski M."/>
            <person name="Liu L."/>
            <person name="Talag J."/>
            <person name="Goicoechea J."/>
            <person name="Angelova A."/>
            <person name="Jetty R."/>
            <person name="Kudrna D."/>
            <person name="Golser W."/>
            <person name="Rivera L."/>
            <person name="Zhang J."/>
            <person name="Wing R."/>
        </authorList>
    </citation>
    <scope>NUCLEOTIDE SEQUENCE</scope>
</reference>
<reference evidence="1 2" key="1">
    <citation type="submission" date="2012-08" db="EMBL/GenBank/DDBJ databases">
        <title>Oryza genome evolution.</title>
        <authorList>
            <person name="Wing R.A."/>
        </authorList>
    </citation>
    <scope>NUCLEOTIDE SEQUENCE</scope>
</reference>
<dbReference type="HOGENOM" id="CLU_3090109_0_0_1"/>
<organism evidence="1 2">
    <name type="scientific">Leersia perrieri</name>
    <dbReference type="NCBI Taxonomy" id="77586"/>
    <lineage>
        <taxon>Eukaryota</taxon>
        <taxon>Viridiplantae</taxon>
        <taxon>Streptophyta</taxon>
        <taxon>Embryophyta</taxon>
        <taxon>Tracheophyta</taxon>
        <taxon>Spermatophyta</taxon>
        <taxon>Magnoliopsida</taxon>
        <taxon>Liliopsida</taxon>
        <taxon>Poales</taxon>
        <taxon>Poaceae</taxon>
        <taxon>BOP clade</taxon>
        <taxon>Oryzoideae</taxon>
        <taxon>Oryzeae</taxon>
        <taxon>Oryzinae</taxon>
        <taxon>Leersia</taxon>
    </lineage>
</organism>
<dbReference type="Proteomes" id="UP000032180">
    <property type="component" value="Chromosome 11"/>
</dbReference>
<name>A0A0D9XUB5_9ORYZ</name>
<dbReference type="EnsemblPlants" id="LPERR11G16530.1">
    <property type="protein sequence ID" value="LPERR11G16530.1"/>
    <property type="gene ID" value="LPERR11G16530"/>
</dbReference>
<sequence length="52" mass="5840">MEYEESANSKGNGENLESFTGLRIKEEGNNWGCCHAADLALRRLRNVIDSLK</sequence>
<evidence type="ECO:0000313" key="1">
    <source>
        <dbReference type="EnsemblPlants" id="LPERR11G16530.1"/>
    </source>
</evidence>
<proteinExistence type="predicted"/>
<evidence type="ECO:0000313" key="2">
    <source>
        <dbReference type="Proteomes" id="UP000032180"/>
    </source>
</evidence>